<protein>
    <submittedName>
        <fullName evidence="2">S4 domain-containing protein YaaA</fullName>
    </submittedName>
</protein>
<name>A0ABW5PNY7_9BACI</name>
<accession>A0ABW5PNY7</accession>
<reference evidence="3" key="1">
    <citation type="journal article" date="2019" name="Int. J. Syst. Evol. Microbiol.">
        <title>The Global Catalogue of Microorganisms (GCM) 10K type strain sequencing project: providing services to taxonomists for standard genome sequencing and annotation.</title>
        <authorList>
            <consortium name="The Broad Institute Genomics Platform"/>
            <consortium name="The Broad Institute Genome Sequencing Center for Infectious Disease"/>
            <person name="Wu L."/>
            <person name="Ma J."/>
        </authorList>
    </citation>
    <scope>NUCLEOTIDE SEQUENCE [LARGE SCALE GENOMIC DNA]</scope>
    <source>
        <strain evidence="3">TISTR 2241</strain>
    </source>
</reference>
<dbReference type="Proteomes" id="UP001597458">
    <property type="component" value="Unassembled WGS sequence"/>
</dbReference>
<sequence length="73" mass="8244">MSEIQLNPGEEYMTLGQLLKMAGVIGTGGQAKWFLSEYTVTVNGEHDTRRGRKLYEGDHIEIEGQETFVVQKQ</sequence>
<dbReference type="PROSITE" id="PS50889">
    <property type="entry name" value="S4"/>
    <property type="match status" value="1"/>
</dbReference>
<comment type="caution">
    <text evidence="2">The sequence shown here is derived from an EMBL/GenBank/DDBJ whole genome shotgun (WGS) entry which is preliminary data.</text>
</comment>
<organism evidence="2 3">
    <name type="scientific">Terrilactibacillus laevilacticus</name>
    <dbReference type="NCBI Taxonomy" id="1380157"/>
    <lineage>
        <taxon>Bacteria</taxon>
        <taxon>Bacillati</taxon>
        <taxon>Bacillota</taxon>
        <taxon>Bacilli</taxon>
        <taxon>Bacillales</taxon>
        <taxon>Bacillaceae</taxon>
        <taxon>Terrilactibacillus</taxon>
    </lineage>
</organism>
<evidence type="ECO:0000313" key="2">
    <source>
        <dbReference type="EMBL" id="MFD2616585.1"/>
    </source>
</evidence>
<dbReference type="Gene3D" id="3.10.290.10">
    <property type="entry name" value="RNA-binding S4 domain"/>
    <property type="match status" value="1"/>
</dbReference>
<dbReference type="SUPFAM" id="SSF55174">
    <property type="entry name" value="Alpha-L RNA-binding motif"/>
    <property type="match status" value="1"/>
</dbReference>
<gene>
    <name evidence="2" type="primary">yaaA</name>
    <name evidence="2" type="ORF">ACFSTF_04575</name>
</gene>
<dbReference type="InterPro" id="IPR014330">
    <property type="entry name" value="RNA-bd_S4-rel_YaaA"/>
</dbReference>
<dbReference type="EMBL" id="JBHUMR010000007">
    <property type="protein sequence ID" value="MFD2616585.1"/>
    <property type="molecule type" value="Genomic_DNA"/>
</dbReference>
<proteinExistence type="predicted"/>
<dbReference type="InterPro" id="IPR036986">
    <property type="entry name" value="S4_RNA-bd_sf"/>
</dbReference>
<keyword evidence="1" id="KW-0694">RNA-binding</keyword>
<evidence type="ECO:0000256" key="1">
    <source>
        <dbReference type="PROSITE-ProRule" id="PRU00182"/>
    </source>
</evidence>
<dbReference type="NCBIfam" id="TIGR02988">
    <property type="entry name" value="YaaA_near_RecF"/>
    <property type="match status" value="1"/>
</dbReference>
<dbReference type="RefSeq" id="WP_141191280.1">
    <property type="nucleotide sequence ID" value="NZ_JBHUMR010000007.1"/>
</dbReference>
<keyword evidence="3" id="KW-1185">Reference proteome</keyword>
<evidence type="ECO:0000313" key="3">
    <source>
        <dbReference type="Proteomes" id="UP001597458"/>
    </source>
</evidence>
<dbReference type="CDD" id="cd00165">
    <property type="entry name" value="S4"/>
    <property type="match status" value="1"/>
</dbReference>
<dbReference type="Pfam" id="PF13275">
    <property type="entry name" value="S4_2"/>
    <property type="match status" value="1"/>
</dbReference>